<dbReference type="AlphaFoldDB" id="A0A371DIK6"/>
<keyword evidence="13" id="KW-1185">Reference proteome</keyword>
<evidence type="ECO:0000313" key="13">
    <source>
        <dbReference type="Proteomes" id="UP000256964"/>
    </source>
</evidence>
<organism evidence="12 13">
    <name type="scientific">Lentinus brumalis</name>
    <dbReference type="NCBI Taxonomy" id="2498619"/>
    <lineage>
        <taxon>Eukaryota</taxon>
        <taxon>Fungi</taxon>
        <taxon>Dikarya</taxon>
        <taxon>Basidiomycota</taxon>
        <taxon>Agaricomycotina</taxon>
        <taxon>Agaricomycetes</taxon>
        <taxon>Polyporales</taxon>
        <taxon>Polyporaceae</taxon>
        <taxon>Lentinus</taxon>
    </lineage>
</organism>
<keyword evidence="3" id="KW-0337">GPI-anchor biosynthesis</keyword>
<evidence type="ECO:0000256" key="1">
    <source>
        <dbReference type="ARBA" id="ARBA00004477"/>
    </source>
</evidence>
<dbReference type="Proteomes" id="UP000256964">
    <property type="component" value="Unassembled WGS sequence"/>
</dbReference>
<feature type="transmembrane region" description="Helical" evidence="11">
    <location>
        <begin position="381"/>
        <end position="400"/>
    </location>
</feature>
<keyword evidence="4 11" id="KW-0328">Glycosyltransferase</keyword>
<feature type="transmembrane region" description="Helical" evidence="11">
    <location>
        <begin position="7"/>
        <end position="28"/>
    </location>
</feature>
<comment type="pathway">
    <text evidence="2">Glycolipid biosynthesis; glycosylphosphatidylinositol-anchor biosynthesis.</text>
</comment>
<evidence type="ECO:0000256" key="4">
    <source>
        <dbReference type="ARBA" id="ARBA00022676"/>
    </source>
</evidence>
<feature type="transmembrane region" description="Helical" evidence="11">
    <location>
        <begin position="220"/>
        <end position="241"/>
    </location>
</feature>
<comment type="similarity">
    <text evidence="10">Belongs to the glycosyltransferase 22 family. PIGZ subfamily.</text>
</comment>
<dbReference type="OrthoDB" id="10066429at2759"/>
<feature type="transmembrane region" description="Helical" evidence="11">
    <location>
        <begin position="145"/>
        <end position="162"/>
    </location>
</feature>
<keyword evidence="9 11" id="KW-0472">Membrane</keyword>
<dbReference type="GO" id="GO:0005789">
    <property type="term" value="C:endoplasmic reticulum membrane"/>
    <property type="evidence" value="ECO:0007669"/>
    <property type="project" value="UniProtKB-SubCell"/>
</dbReference>
<reference evidence="12 13" key="1">
    <citation type="journal article" date="2018" name="Biotechnol. Biofuels">
        <title>Integrative visual omics of the white-rot fungus Polyporus brumalis exposes the biotechnological potential of its oxidative enzymes for delignifying raw plant biomass.</title>
        <authorList>
            <person name="Miyauchi S."/>
            <person name="Rancon A."/>
            <person name="Drula E."/>
            <person name="Hage H."/>
            <person name="Chaduli D."/>
            <person name="Favel A."/>
            <person name="Grisel S."/>
            <person name="Henrissat B."/>
            <person name="Herpoel-Gimbert I."/>
            <person name="Ruiz-Duenas F.J."/>
            <person name="Chevret D."/>
            <person name="Hainaut M."/>
            <person name="Lin J."/>
            <person name="Wang M."/>
            <person name="Pangilinan J."/>
            <person name="Lipzen A."/>
            <person name="Lesage-Meessen L."/>
            <person name="Navarro D."/>
            <person name="Riley R."/>
            <person name="Grigoriev I.V."/>
            <person name="Zhou S."/>
            <person name="Raouche S."/>
            <person name="Rosso M.N."/>
        </authorList>
    </citation>
    <scope>NUCLEOTIDE SEQUENCE [LARGE SCALE GENOMIC DNA]</scope>
    <source>
        <strain evidence="12 13">BRFM 1820</strain>
    </source>
</reference>
<dbReference type="Pfam" id="PF03901">
    <property type="entry name" value="Glyco_transf_22"/>
    <property type="match status" value="1"/>
</dbReference>
<proteinExistence type="inferred from homology"/>
<evidence type="ECO:0000256" key="6">
    <source>
        <dbReference type="ARBA" id="ARBA00022692"/>
    </source>
</evidence>
<evidence type="ECO:0000256" key="8">
    <source>
        <dbReference type="ARBA" id="ARBA00022989"/>
    </source>
</evidence>
<feature type="transmembrane region" description="Helical" evidence="11">
    <location>
        <begin position="281"/>
        <end position="302"/>
    </location>
</feature>
<dbReference type="GO" id="GO:0006506">
    <property type="term" value="P:GPI anchor biosynthetic process"/>
    <property type="evidence" value="ECO:0007669"/>
    <property type="project" value="UniProtKB-KW"/>
</dbReference>
<protein>
    <recommendedName>
        <fullName evidence="11">Mannosyltransferase</fullName>
        <ecNumber evidence="11">2.4.1.-</ecNumber>
    </recommendedName>
</protein>
<evidence type="ECO:0000256" key="7">
    <source>
        <dbReference type="ARBA" id="ARBA00022824"/>
    </source>
</evidence>
<accession>A0A371DIK6</accession>
<feature type="transmembrane region" description="Helical" evidence="11">
    <location>
        <begin position="174"/>
        <end position="199"/>
    </location>
</feature>
<evidence type="ECO:0000256" key="9">
    <source>
        <dbReference type="ARBA" id="ARBA00023136"/>
    </source>
</evidence>
<evidence type="ECO:0000256" key="10">
    <source>
        <dbReference type="ARBA" id="ARBA00038466"/>
    </source>
</evidence>
<dbReference type="EC" id="2.4.1.-" evidence="11"/>
<feature type="transmembrane region" description="Helical" evidence="11">
    <location>
        <begin position="121"/>
        <end position="138"/>
    </location>
</feature>
<dbReference type="GO" id="GO:0000026">
    <property type="term" value="F:alpha-1,2-mannosyltransferase activity"/>
    <property type="evidence" value="ECO:0007669"/>
    <property type="project" value="TreeGrafter"/>
</dbReference>
<keyword evidence="5" id="KW-0808">Transferase</keyword>
<dbReference type="EMBL" id="KZ857390">
    <property type="protein sequence ID" value="RDX52369.1"/>
    <property type="molecule type" value="Genomic_DNA"/>
</dbReference>
<evidence type="ECO:0000256" key="2">
    <source>
        <dbReference type="ARBA" id="ARBA00004687"/>
    </source>
</evidence>
<keyword evidence="8 11" id="KW-1133">Transmembrane helix</keyword>
<evidence type="ECO:0000313" key="12">
    <source>
        <dbReference type="EMBL" id="RDX52369.1"/>
    </source>
</evidence>
<evidence type="ECO:0000256" key="5">
    <source>
        <dbReference type="ARBA" id="ARBA00022679"/>
    </source>
</evidence>
<keyword evidence="7 11" id="KW-0256">Endoplasmic reticulum</keyword>
<dbReference type="PANTHER" id="PTHR22760:SF3">
    <property type="entry name" value="GPI MANNOSYLTRANSFERASE 4"/>
    <property type="match status" value="1"/>
</dbReference>
<comment type="subcellular location">
    <subcellularLocation>
        <location evidence="1 11">Endoplasmic reticulum membrane</location>
        <topology evidence="1 11">Multi-pass membrane protein</topology>
    </subcellularLocation>
</comment>
<evidence type="ECO:0000256" key="3">
    <source>
        <dbReference type="ARBA" id="ARBA00022502"/>
    </source>
</evidence>
<keyword evidence="6 11" id="KW-0812">Transmembrane</keyword>
<gene>
    <name evidence="12" type="ORF">OH76DRAFT_1480513</name>
</gene>
<evidence type="ECO:0000256" key="11">
    <source>
        <dbReference type="RuleBase" id="RU363075"/>
    </source>
</evidence>
<dbReference type="STRING" id="139420.A0A371DIK6"/>
<sequence>MGRFNPRAVYFGLVVLRLCFALFGTGYIHPDEWFQNGEAVAGRTLGLHTQLTWEWEPVFPCRSIVPVWLTTGVPLWLVQRLTTGDVLNPRILFAAERLSFFLSSLLLDFALYHLVHEPTRALALILLGSSYVVHTYQVRPFSNSIEAILVALSMLLLKRMLVAESLKSPTQTGYRYLVLLAFVAICGLFTRITFAAFFLPVALEALKYTLRRSRFALLPWLRSLTLPMLVASATGLGFIYADSTYFVFPSRDSMFELTPLNFLRYNLLPANLAEHGLHPRWLHLVVNLPMIATPGLLLYVFWSEWDYTNPRTAERPQEKRKDSVRTGVMETLQRVLHWVRWSGTTLLSIQPHQEPRFLIPLLTPMIALVLNHGRILRAGRWFWSVWIVSNVVLAILFGILHQGGVVPSLFRVHDIIYGESTPTPDQRVYVVYWKTYMPPRHLLAIPQAHVDTKAVRVFDVAGAPADGVVRALVLPGMIPNSTTLLVAPFHAVRSFDARPQECLILRDRVFPHLDLDHITEAVEVGWKDGLSLGIWEVDSVCVERTMPAGA</sequence>
<dbReference type="InterPro" id="IPR005599">
    <property type="entry name" value="GPI_mannosylTrfase"/>
</dbReference>
<dbReference type="PANTHER" id="PTHR22760">
    <property type="entry name" value="GLYCOSYLTRANSFERASE"/>
    <property type="match status" value="1"/>
</dbReference>
<name>A0A371DIK6_9APHY</name>